<feature type="transmembrane region" description="Helical" evidence="5">
    <location>
        <begin position="186"/>
        <end position="203"/>
    </location>
</feature>
<dbReference type="PANTHER" id="PTHR37958:SF1">
    <property type="entry name" value="SODIUM-POTASSIUM_PROTON ANTIPORTER CHAA"/>
    <property type="match status" value="1"/>
</dbReference>
<evidence type="ECO:0000313" key="8">
    <source>
        <dbReference type="Proteomes" id="UP000192708"/>
    </source>
</evidence>
<evidence type="ECO:0000259" key="6">
    <source>
        <dbReference type="Pfam" id="PF01699"/>
    </source>
</evidence>
<keyword evidence="3 5" id="KW-1133">Transmembrane helix</keyword>
<evidence type="ECO:0000256" key="1">
    <source>
        <dbReference type="ARBA" id="ARBA00004141"/>
    </source>
</evidence>
<reference evidence="7 8" key="1">
    <citation type="submission" date="2017-04" db="EMBL/GenBank/DDBJ databases">
        <authorList>
            <person name="Afonso C.L."/>
            <person name="Miller P.J."/>
            <person name="Scott M.A."/>
            <person name="Spackman E."/>
            <person name="Goraichik I."/>
            <person name="Dimitrov K.M."/>
            <person name="Suarez D.L."/>
            <person name="Swayne D.E."/>
        </authorList>
    </citation>
    <scope>NUCLEOTIDE SEQUENCE [LARGE SCALE GENOMIC DNA]</scope>
    <source>
        <strain evidence="7 8">VK13</strain>
    </source>
</reference>
<dbReference type="OrthoDB" id="9787814at2"/>
<dbReference type="GO" id="GO:0015385">
    <property type="term" value="F:sodium:proton antiporter activity"/>
    <property type="evidence" value="ECO:0007669"/>
    <property type="project" value="TreeGrafter"/>
</dbReference>
<feature type="transmembrane region" description="Helical" evidence="5">
    <location>
        <begin position="290"/>
        <end position="307"/>
    </location>
</feature>
<dbReference type="Proteomes" id="UP000192708">
    <property type="component" value="Unassembled WGS sequence"/>
</dbReference>
<protein>
    <submittedName>
        <fullName evidence="7">Ca2+:H+ antiporter</fullName>
    </submittedName>
</protein>
<keyword evidence="8" id="KW-1185">Reference proteome</keyword>
<feature type="transmembrane region" description="Helical" evidence="5">
    <location>
        <begin position="141"/>
        <end position="159"/>
    </location>
</feature>
<feature type="transmembrane region" description="Helical" evidence="5">
    <location>
        <begin position="256"/>
        <end position="278"/>
    </location>
</feature>
<feature type="transmembrane region" description="Helical" evidence="5">
    <location>
        <begin position="108"/>
        <end position="129"/>
    </location>
</feature>
<dbReference type="AlphaFoldDB" id="A0A1W1YAK2"/>
<feature type="domain" description="Sodium/calcium exchanger membrane region" evidence="6">
    <location>
        <begin position="6"/>
        <end position="161"/>
    </location>
</feature>
<dbReference type="PANTHER" id="PTHR37958">
    <property type="entry name" value="SODIUM-POTASSIUM/PROTON ANTIPORTER CHAA"/>
    <property type="match status" value="1"/>
</dbReference>
<dbReference type="InterPro" id="IPR004837">
    <property type="entry name" value="NaCa_Exmemb"/>
</dbReference>
<sequence>MEFFNSTIGLILMAVGLIFFVLLAVHCAEVIAHKTGEPFGTLILAGAVTIIEVALIVSMMLSKAANSEFIARDAVFSTIMIVLNGIIGISIIAASLKKNILSFQSDGVKGAFGVLIGLSISIFIFPSLTQGGGELSFSSKQLSFMGITSLVLYVSFLLFQTVSHKAFFIDPEVAEEHHDIPSNKKVLINALILPIALVLVVLLAKKLSPFIETEIANAGLPTSIVGVIIALLVLLPEGITAIKAAYSNNLQKSLNLALGSALASIGLTIPALSLLVILLDLPLSLGLDPLNRVILLTTLILGGLTLSTGRTTRLQGIIHLIIFLEFLFLTVEP</sequence>
<evidence type="ECO:0000256" key="5">
    <source>
        <dbReference type="SAM" id="Phobius"/>
    </source>
</evidence>
<evidence type="ECO:0000256" key="2">
    <source>
        <dbReference type="ARBA" id="ARBA00022692"/>
    </source>
</evidence>
<feature type="transmembrane region" description="Helical" evidence="5">
    <location>
        <begin position="74"/>
        <end position="96"/>
    </location>
</feature>
<name>A0A1W1YAK2_9BURK</name>
<keyword evidence="4 5" id="KW-0472">Membrane</keyword>
<organism evidence="7 8">
    <name type="scientific">Polynucleobacter kasalickyi</name>
    <dbReference type="NCBI Taxonomy" id="1938817"/>
    <lineage>
        <taxon>Bacteria</taxon>
        <taxon>Pseudomonadati</taxon>
        <taxon>Pseudomonadota</taxon>
        <taxon>Betaproteobacteria</taxon>
        <taxon>Burkholderiales</taxon>
        <taxon>Burkholderiaceae</taxon>
        <taxon>Polynucleobacter</taxon>
    </lineage>
</organism>
<dbReference type="GO" id="GO:0005886">
    <property type="term" value="C:plasma membrane"/>
    <property type="evidence" value="ECO:0007669"/>
    <property type="project" value="TreeGrafter"/>
</dbReference>
<evidence type="ECO:0000256" key="4">
    <source>
        <dbReference type="ARBA" id="ARBA00023136"/>
    </source>
</evidence>
<feature type="domain" description="Sodium/calcium exchanger membrane region" evidence="6">
    <location>
        <begin position="191"/>
        <end position="329"/>
    </location>
</feature>
<dbReference type="Pfam" id="PF01699">
    <property type="entry name" value="Na_Ca_ex"/>
    <property type="match status" value="2"/>
</dbReference>
<dbReference type="GO" id="GO:0015386">
    <property type="term" value="F:potassium:proton antiporter activity"/>
    <property type="evidence" value="ECO:0007669"/>
    <property type="project" value="TreeGrafter"/>
</dbReference>
<feature type="transmembrane region" description="Helical" evidence="5">
    <location>
        <begin position="314"/>
        <end position="331"/>
    </location>
</feature>
<feature type="transmembrane region" description="Helical" evidence="5">
    <location>
        <begin position="39"/>
        <end position="62"/>
    </location>
</feature>
<comment type="subcellular location">
    <subcellularLocation>
        <location evidence="1">Membrane</location>
        <topology evidence="1">Multi-pass membrane protein</topology>
    </subcellularLocation>
</comment>
<dbReference type="RefSeq" id="WP_084282502.1">
    <property type="nucleotide sequence ID" value="NZ_FWXJ01000002.1"/>
</dbReference>
<proteinExistence type="predicted"/>
<gene>
    <name evidence="7" type="ORF">SAMN06296008_102178</name>
</gene>
<dbReference type="InterPro" id="IPR052946">
    <property type="entry name" value="Alkaline_pH_Ca-Antiporter"/>
</dbReference>
<evidence type="ECO:0000313" key="7">
    <source>
        <dbReference type="EMBL" id="SMC33169.1"/>
    </source>
</evidence>
<feature type="transmembrane region" description="Helical" evidence="5">
    <location>
        <begin position="6"/>
        <end position="27"/>
    </location>
</feature>
<feature type="transmembrane region" description="Helical" evidence="5">
    <location>
        <begin position="215"/>
        <end position="235"/>
    </location>
</feature>
<dbReference type="EMBL" id="FWXJ01000002">
    <property type="protein sequence ID" value="SMC33169.1"/>
    <property type="molecule type" value="Genomic_DNA"/>
</dbReference>
<accession>A0A1W1YAK2</accession>
<evidence type="ECO:0000256" key="3">
    <source>
        <dbReference type="ARBA" id="ARBA00022989"/>
    </source>
</evidence>
<keyword evidence="2 5" id="KW-0812">Transmembrane</keyword>